<reference evidence="1 2" key="1">
    <citation type="submission" date="2018-06" db="EMBL/GenBank/DDBJ databases">
        <authorList>
            <consortium name="Pathogen Informatics"/>
            <person name="Doyle S."/>
        </authorList>
    </citation>
    <scope>NUCLEOTIDE SEQUENCE [LARGE SCALE GENOMIC DNA]</scope>
    <source>
        <strain evidence="1 2">NCTC12112</strain>
    </source>
</reference>
<accession>A0AAX2JAM7</accession>
<dbReference type="AlphaFoldDB" id="A0AAX2JAM7"/>
<protein>
    <submittedName>
        <fullName evidence="1">Uncharacterized protein</fullName>
    </submittedName>
</protein>
<evidence type="ECO:0000313" key="1">
    <source>
        <dbReference type="EMBL" id="SQJ03934.1"/>
    </source>
</evidence>
<dbReference type="RefSeq" id="WP_005979990.1">
    <property type="nucleotide sequence ID" value="NZ_CABKNW010000004.1"/>
</dbReference>
<proteinExistence type="predicted"/>
<name>A0AAX2JAM7_9FUSO</name>
<dbReference type="EMBL" id="LS483487">
    <property type="protein sequence ID" value="SQJ03934.1"/>
    <property type="molecule type" value="Genomic_DNA"/>
</dbReference>
<dbReference type="GeneID" id="78456249"/>
<organism evidence="1 2">
    <name type="scientific">Fusobacterium ulcerans</name>
    <dbReference type="NCBI Taxonomy" id="861"/>
    <lineage>
        <taxon>Bacteria</taxon>
        <taxon>Fusobacteriati</taxon>
        <taxon>Fusobacteriota</taxon>
        <taxon>Fusobacteriia</taxon>
        <taxon>Fusobacteriales</taxon>
        <taxon>Fusobacteriaceae</taxon>
        <taxon>Fusobacterium</taxon>
    </lineage>
</organism>
<dbReference type="Proteomes" id="UP000249008">
    <property type="component" value="Chromosome 1"/>
</dbReference>
<evidence type="ECO:0000313" key="2">
    <source>
        <dbReference type="Proteomes" id="UP000249008"/>
    </source>
</evidence>
<sequence length="172" mass="20496">MITNIYNEALTFITALNCNLEEFKKDPEKFYENWDENWYASDTRYEYPIIDGNSLREMTREEKILNLNMSELLQDGEYIENGEILIVECPESILRKAWDKENRIWYETMTKEEIVEVRANKILEYQKLVENKNMLEASKFPSADEISFIVVKMNNLEIEINNLGNKIETFKI</sequence>
<gene>
    <name evidence="1" type="ORF">NCTC12112_01697</name>
</gene>